<dbReference type="SMART" id="SM01093">
    <property type="entry name" value="CP12"/>
    <property type="match status" value="1"/>
</dbReference>
<dbReference type="Proteomes" id="UP000500857">
    <property type="component" value="Chromosome"/>
</dbReference>
<feature type="domain" description="CBS" evidence="3">
    <location>
        <begin position="74"/>
        <end position="129"/>
    </location>
</feature>
<protein>
    <submittedName>
        <fullName evidence="4">CBS domain-containing protein</fullName>
    </submittedName>
</protein>
<name>A0A6H1TXN5_9CYAN</name>
<dbReference type="InterPro" id="IPR003823">
    <property type="entry name" value="CP12_dom"/>
</dbReference>
<dbReference type="SMART" id="SM00116">
    <property type="entry name" value="CBS"/>
    <property type="match status" value="2"/>
</dbReference>
<dbReference type="Gene3D" id="3.10.580.10">
    <property type="entry name" value="CBS-domain"/>
    <property type="match status" value="1"/>
</dbReference>
<evidence type="ECO:0000256" key="1">
    <source>
        <dbReference type="ARBA" id="ARBA00023122"/>
    </source>
</evidence>
<dbReference type="Pfam" id="PF00571">
    <property type="entry name" value="CBS"/>
    <property type="match status" value="2"/>
</dbReference>
<dbReference type="SUPFAM" id="SSF54631">
    <property type="entry name" value="CBS-domain pair"/>
    <property type="match status" value="1"/>
</dbReference>
<dbReference type="PANTHER" id="PTHR43080:SF2">
    <property type="entry name" value="CBS DOMAIN-CONTAINING PROTEIN"/>
    <property type="match status" value="1"/>
</dbReference>
<dbReference type="Pfam" id="PF02672">
    <property type="entry name" value="CP12"/>
    <property type="match status" value="1"/>
</dbReference>
<dbReference type="KEGG" id="oxy:HCG48_12740"/>
<dbReference type="PROSITE" id="PS51371">
    <property type="entry name" value="CBS"/>
    <property type="match status" value="2"/>
</dbReference>
<evidence type="ECO:0000256" key="2">
    <source>
        <dbReference type="PROSITE-ProRule" id="PRU00703"/>
    </source>
</evidence>
<feature type="domain" description="CBS" evidence="3">
    <location>
        <begin position="7"/>
        <end position="65"/>
    </location>
</feature>
<dbReference type="InterPro" id="IPR046342">
    <property type="entry name" value="CBS_dom_sf"/>
</dbReference>
<dbReference type="AlphaFoldDB" id="A0A6H1TXN5"/>
<keyword evidence="1 2" id="KW-0129">CBS domain</keyword>
<evidence type="ECO:0000259" key="3">
    <source>
        <dbReference type="PROSITE" id="PS51371"/>
    </source>
</evidence>
<organism evidence="4 5">
    <name type="scientific">Oxynema aestuarii AP17</name>
    <dbReference type="NCBI Taxonomy" id="2064643"/>
    <lineage>
        <taxon>Bacteria</taxon>
        <taxon>Bacillati</taxon>
        <taxon>Cyanobacteriota</taxon>
        <taxon>Cyanophyceae</taxon>
        <taxon>Oscillatoriophycideae</taxon>
        <taxon>Oscillatoriales</taxon>
        <taxon>Oscillatoriaceae</taxon>
        <taxon>Oxynema</taxon>
        <taxon>Oxynema aestuarii</taxon>
    </lineage>
</organism>
<evidence type="ECO:0000313" key="4">
    <source>
        <dbReference type="EMBL" id="QIZ71344.1"/>
    </source>
</evidence>
<keyword evidence="5" id="KW-1185">Reference proteome</keyword>
<dbReference type="RefSeq" id="WP_168569497.1">
    <property type="nucleotide sequence ID" value="NZ_CP051167.1"/>
</dbReference>
<evidence type="ECO:0000313" key="5">
    <source>
        <dbReference type="Proteomes" id="UP000500857"/>
    </source>
</evidence>
<sequence>MKASEILTQNITTIGTSATVVEAVSAMKATGVGALIVDRRHPGDAYGIVTRSDIVSKVVAFGRDPHRVRVYQIMTKPCIVVNPDLSVEYVARLFVHTGIQVAPVIRGELLGTISMRDILEKSDFIETPSELELDRQIQEAIAHARTICAEVGHPPRECAAAWQVVEELQADAAHQQATVLEKTAFEEYCEEYPEAAELANLYKNWCSG</sequence>
<gene>
    <name evidence="4" type="ORF">HCG48_12740</name>
</gene>
<dbReference type="PANTHER" id="PTHR43080">
    <property type="entry name" value="CBS DOMAIN-CONTAINING PROTEIN CBSX3, MITOCHONDRIAL"/>
    <property type="match status" value="1"/>
</dbReference>
<dbReference type="InterPro" id="IPR051257">
    <property type="entry name" value="Diverse_CBS-Domain"/>
</dbReference>
<dbReference type="EMBL" id="CP051167">
    <property type="protein sequence ID" value="QIZ71344.1"/>
    <property type="molecule type" value="Genomic_DNA"/>
</dbReference>
<accession>A0A6H1TXN5</accession>
<dbReference type="InterPro" id="IPR000644">
    <property type="entry name" value="CBS_dom"/>
</dbReference>
<proteinExistence type="predicted"/>
<reference evidence="4 5" key="1">
    <citation type="submission" date="2020-04" db="EMBL/GenBank/DDBJ databases">
        <authorList>
            <person name="Basu S."/>
            <person name="Maruthanayagam V."/>
            <person name="Chakraborty S."/>
            <person name="Pramanik A."/>
            <person name="Mukherjee J."/>
            <person name="Brink B."/>
        </authorList>
    </citation>
    <scope>NUCLEOTIDE SEQUENCE [LARGE SCALE GENOMIC DNA]</scope>
    <source>
        <strain evidence="4 5">AP17</strain>
    </source>
</reference>